<reference evidence="2 4" key="2">
    <citation type="journal article" date="2014" name="BMC Genomics">
        <title>An improved genome release (version Mt4.0) for the model legume Medicago truncatula.</title>
        <authorList>
            <person name="Tang H."/>
            <person name="Krishnakumar V."/>
            <person name="Bidwell S."/>
            <person name="Rosen B."/>
            <person name="Chan A."/>
            <person name="Zhou S."/>
            <person name="Gentzbittel L."/>
            <person name="Childs K.L."/>
            <person name="Yandell M."/>
            <person name="Gundlach H."/>
            <person name="Mayer K.F."/>
            <person name="Schwartz D.C."/>
            <person name="Town C.D."/>
        </authorList>
    </citation>
    <scope>GENOME REANNOTATION</scope>
    <source>
        <strain evidence="2">A17</strain>
        <strain evidence="3 4">cv. Jemalong A17</strain>
    </source>
</reference>
<dbReference type="EMBL" id="CM001217">
    <property type="protein sequence ID" value="KEH41384.1"/>
    <property type="molecule type" value="Genomic_DNA"/>
</dbReference>
<feature type="region of interest" description="Disordered" evidence="1">
    <location>
        <begin position="163"/>
        <end position="222"/>
    </location>
</feature>
<dbReference type="PANTHER" id="PTHR47481:SF10">
    <property type="entry name" value="COPIA-LIKE POLYPROTEIN_RETROTRANSPOSON"/>
    <property type="match status" value="1"/>
</dbReference>
<protein>
    <submittedName>
        <fullName evidence="2 3">Uncharacterized protein</fullName>
    </submittedName>
</protein>
<reference evidence="3" key="3">
    <citation type="submission" date="2015-04" db="UniProtKB">
        <authorList>
            <consortium name="EnsemblPlants"/>
        </authorList>
    </citation>
    <scope>IDENTIFICATION</scope>
    <source>
        <strain evidence="3">cv. Jemalong A17</strain>
    </source>
</reference>
<feature type="compositionally biased region" description="Polar residues" evidence="1">
    <location>
        <begin position="164"/>
        <end position="180"/>
    </location>
</feature>
<proteinExistence type="predicted"/>
<dbReference type="Proteomes" id="UP000002051">
    <property type="component" value="Unassembled WGS sequence"/>
</dbReference>
<name>A0A072VHB1_MEDTR</name>
<evidence type="ECO:0000313" key="4">
    <source>
        <dbReference type="Proteomes" id="UP000002051"/>
    </source>
</evidence>
<sequence>MSESDHSDNNNKSTKSFGRNSGNMLSSKTEFHPALAASNIKNHIPIVLEMEKDQYDTWAKLFRIHAHSCRIGPNFSAFMPILVGVVTLEQEFSHTHMEDFPNVSVYYQRLKMLSDKLRYVSSPVNNHRLSNSLPAFNQARSMLTLEEAGMAKMELTDSHAAIHTTESQPSEDTSQCGQRRSGNRSRFCGNQGRGGGRGNYSAPQSGAPNAPSPWSTPPWQQQ</sequence>
<keyword evidence="4" id="KW-1185">Reference proteome</keyword>
<feature type="compositionally biased region" description="Polar residues" evidence="1">
    <location>
        <begin position="10"/>
        <end position="23"/>
    </location>
</feature>
<gene>
    <name evidence="2" type="ordered locus">MTR_1g050388</name>
</gene>
<dbReference type="HOGENOM" id="CLU_1246991_0_0_1"/>
<evidence type="ECO:0000313" key="3">
    <source>
        <dbReference type="EnsemblPlants" id="KEH41384"/>
    </source>
</evidence>
<dbReference type="EnsemblPlants" id="KEH41384">
    <property type="protein sequence ID" value="KEH41384"/>
    <property type="gene ID" value="MTR_1g050388"/>
</dbReference>
<organism evidence="2 4">
    <name type="scientific">Medicago truncatula</name>
    <name type="common">Barrel medic</name>
    <name type="synonym">Medicago tribuloides</name>
    <dbReference type="NCBI Taxonomy" id="3880"/>
    <lineage>
        <taxon>Eukaryota</taxon>
        <taxon>Viridiplantae</taxon>
        <taxon>Streptophyta</taxon>
        <taxon>Embryophyta</taxon>
        <taxon>Tracheophyta</taxon>
        <taxon>Spermatophyta</taxon>
        <taxon>Magnoliopsida</taxon>
        <taxon>eudicotyledons</taxon>
        <taxon>Gunneridae</taxon>
        <taxon>Pentapetalae</taxon>
        <taxon>rosids</taxon>
        <taxon>fabids</taxon>
        <taxon>Fabales</taxon>
        <taxon>Fabaceae</taxon>
        <taxon>Papilionoideae</taxon>
        <taxon>50 kb inversion clade</taxon>
        <taxon>NPAAA clade</taxon>
        <taxon>Hologalegina</taxon>
        <taxon>IRL clade</taxon>
        <taxon>Trifolieae</taxon>
        <taxon>Medicago</taxon>
    </lineage>
</organism>
<evidence type="ECO:0000313" key="2">
    <source>
        <dbReference type="EMBL" id="KEH41384.1"/>
    </source>
</evidence>
<reference evidence="2 4" key="1">
    <citation type="journal article" date="2011" name="Nature">
        <title>The Medicago genome provides insight into the evolution of rhizobial symbioses.</title>
        <authorList>
            <person name="Young N.D."/>
            <person name="Debelle F."/>
            <person name="Oldroyd G.E."/>
            <person name="Geurts R."/>
            <person name="Cannon S.B."/>
            <person name="Udvardi M.K."/>
            <person name="Benedito V.A."/>
            <person name="Mayer K.F."/>
            <person name="Gouzy J."/>
            <person name="Schoof H."/>
            <person name="Van de Peer Y."/>
            <person name="Proost S."/>
            <person name="Cook D.R."/>
            <person name="Meyers B.C."/>
            <person name="Spannagl M."/>
            <person name="Cheung F."/>
            <person name="De Mita S."/>
            <person name="Krishnakumar V."/>
            <person name="Gundlach H."/>
            <person name="Zhou S."/>
            <person name="Mudge J."/>
            <person name="Bharti A.K."/>
            <person name="Murray J.D."/>
            <person name="Naoumkina M.A."/>
            <person name="Rosen B."/>
            <person name="Silverstein K.A."/>
            <person name="Tang H."/>
            <person name="Rombauts S."/>
            <person name="Zhao P.X."/>
            <person name="Zhou P."/>
            <person name="Barbe V."/>
            <person name="Bardou P."/>
            <person name="Bechner M."/>
            <person name="Bellec A."/>
            <person name="Berger A."/>
            <person name="Berges H."/>
            <person name="Bidwell S."/>
            <person name="Bisseling T."/>
            <person name="Choisne N."/>
            <person name="Couloux A."/>
            <person name="Denny R."/>
            <person name="Deshpande S."/>
            <person name="Dai X."/>
            <person name="Doyle J.J."/>
            <person name="Dudez A.M."/>
            <person name="Farmer A.D."/>
            <person name="Fouteau S."/>
            <person name="Franken C."/>
            <person name="Gibelin C."/>
            <person name="Gish J."/>
            <person name="Goldstein S."/>
            <person name="Gonzalez A.J."/>
            <person name="Green P.J."/>
            <person name="Hallab A."/>
            <person name="Hartog M."/>
            <person name="Hua A."/>
            <person name="Humphray S.J."/>
            <person name="Jeong D.H."/>
            <person name="Jing Y."/>
            <person name="Jocker A."/>
            <person name="Kenton S.M."/>
            <person name="Kim D.J."/>
            <person name="Klee K."/>
            <person name="Lai H."/>
            <person name="Lang C."/>
            <person name="Lin S."/>
            <person name="Macmil S.L."/>
            <person name="Magdelenat G."/>
            <person name="Matthews L."/>
            <person name="McCorrison J."/>
            <person name="Monaghan E.L."/>
            <person name="Mun J.H."/>
            <person name="Najar F.Z."/>
            <person name="Nicholson C."/>
            <person name="Noirot C."/>
            <person name="O'Bleness M."/>
            <person name="Paule C.R."/>
            <person name="Poulain J."/>
            <person name="Prion F."/>
            <person name="Qin B."/>
            <person name="Qu C."/>
            <person name="Retzel E.F."/>
            <person name="Riddle C."/>
            <person name="Sallet E."/>
            <person name="Samain S."/>
            <person name="Samson N."/>
            <person name="Sanders I."/>
            <person name="Saurat O."/>
            <person name="Scarpelli C."/>
            <person name="Schiex T."/>
            <person name="Segurens B."/>
            <person name="Severin A.J."/>
            <person name="Sherrier D.J."/>
            <person name="Shi R."/>
            <person name="Sims S."/>
            <person name="Singer S.R."/>
            <person name="Sinharoy S."/>
            <person name="Sterck L."/>
            <person name="Viollet A."/>
            <person name="Wang B.B."/>
            <person name="Wang K."/>
            <person name="Wang M."/>
            <person name="Wang X."/>
            <person name="Warfsmann J."/>
            <person name="Weissenbach J."/>
            <person name="White D.D."/>
            <person name="White J.D."/>
            <person name="Wiley G.B."/>
            <person name="Wincker P."/>
            <person name="Xing Y."/>
            <person name="Yang L."/>
            <person name="Yao Z."/>
            <person name="Ying F."/>
            <person name="Zhai J."/>
            <person name="Zhou L."/>
            <person name="Zuber A."/>
            <person name="Denarie J."/>
            <person name="Dixon R.A."/>
            <person name="May G.D."/>
            <person name="Schwartz D.C."/>
            <person name="Rogers J."/>
            <person name="Quetier F."/>
            <person name="Town C.D."/>
            <person name="Roe B.A."/>
        </authorList>
    </citation>
    <scope>NUCLEOTIDE SEQUENCE [LARGE SCALE GENOMIC DNA]</scope>
    <source>
        <strain evidence="2">A17</strain>
        <strain evidence="3 4">cv. Jemalong A17</strain>
    </source>
</reference>
<dbReference type="AlphaFoldDB" id="A0A072VHB1"/>
<evidence type="ECO:0000256" key="1">
    <source>
        <dbReference type="SAM" id="MobiDB-lite"/>
    </source>
</evidence>
<dbReference type="PANTHER" id="PTHR47481">
    <property type="match status" value="1"/>
</dbReference>
<accession>A0A072VHB1</accession>
<feature type="region of interest" description="Disordered" evidence="1">
    <location>
        <begin position="1"/>
        <end position="23"/>
    </location>
</feature>